<protein>
    <recommendedName>
        <fullName evidence="2 5">DNA mismatch repair protein MutL</fullName>
    </recommendedName>
</protein>
<dbReference type="InterPro" id="IPR042121">
    <property type="entry name" value="MutL_C_regsub"/>
</dbReference>
<keyword evidence="3 5" id="KW-0227">DNA damage</keyword>
<dbReference type="InterPro" id="IPR038973">
    <property type="entry name" value="MutL/Mlh/Pms-like"/>
</dbReference>
<dbReference type="GO" id="GO:0032300">
    <property type="term" value="C:mismatch repair complex"/>
    <property type="evidence" value="ECO:0007669"/>
    <property type="project" value="InterPro"/>
</dbReference>
<reference evidence="9 10" key="1">
    <citation type="submission" date="2017-01" db="EMBL/GenBank/DDBJ databases">
        <title>Draft sequence of Acidihalobacter ferrooxidans strain DSM 14175 (strain V8).</title>
        <authorList>
            <person name="Khaleque H.N."/>
            <person name="Ramsay J.P."/>
            <person name="Murphy R.J.T."/>
            <person name="Kaksonen A.H."/>
            <person name="Boxall N.J."/>
            <person name="Watkin E.L.J."/>
        </authorList>
    </citation>
    <scope>NUCLEOTIDE SEQUENCE [LARGE SCALE GENOMIC DNA]</scope>
    <source>
        <strain evidence="9 10">V8</strain>
    </source>
</reference>
<dbReference type="InterPro" id="IPR002099">
    <property type="entry name" value="MutL/Mlh/PMS"/>
</dbReference>
<dbReference type="Proteomes" id="UP000243807">
    <property type="component" value="Chromosome"/>
</dbReference>
<dbReference type="Gene3D" id="3.30.1540.20">
    <property type="entry name" value="MutL, C-terminal domain, dimerisation subdomain"/>
    <property type="match status" value="1"/>
</dbReference>
<organism evidence="9 10">
    <name type="scientific">Acidihalobacter ferrooxydans</name>
    <dbReference type="NCBI Taxonomy" id="1765967"/>
    <lineage>
        <taxon>Bacteria</taxon>
        <taxon>Pseudomonadati</taxon>
        <taxon>Pseudomonadota</taxon>
        <taxon>Gammaproteobacteria</taxon>
        <taxon>Chromatiales</taxon>
        <taxon>Ectothiorhodospiraceae</taxon>
        <taxon>Acidihalobacter</taxon>
    </lineage>
</organism>
<dbReference type="Gene3D" id="3.30.565.10">
    <property type="entry name" value="Histidine kinase-like ATPase, C-terminal domain"/>
    <property type="match status" value="1"/>
</dbReference>
<dbReference type="InterPro" id="IPR036890">
    <property type="entry name" value="HATPase_C_sf"/>
</dbReference>
<evidence type="ECO:0000256" key="1">
    <source>
        <dbReference type="ARBA" id="ARBA00006082"/>
    </source>
</evidence>
<dbReference type="NCBIfam" id="TIGR00585">
    <property type="entry name" value="mutl"/>
    <property type="match status" value="1"/>
</dbReference>
<dbReference type="PROSITE" id="PS00058">
    <property type="entry name" value="DNA_MISMATCH_REPAIR_1"/>
    <property type="match status" value="1"/>
</dbReference>
<accession>A0A1P8UI89</accession>
<dbReference type="GO" id="GO:0006298">
    <property type="term" value="P:mismatch repair"/>
    <property type="evidence" value="ECO:0007669"/>
    <property type="project" value="UniProtKB-UniRule"/>
</dbReference>
<dbReference type="GO" id="GO:0140664">
    <property type="term" value="F:ATP-dependent DNA damage sensor activity"/>
    <property type="evidence" value="ECO:0007669"/>
    <property type="project" value="InterPro"/>
</dbReference>
<feature type="region of interest" description="Disordered" evidence="6">
    <location>
        <begin position="331"/>
        <end position="362"/>
    </location>
</feature>
<dbReference type="InterPro" id="IPR020568">
    <property type="entry name" value="Ribosomal_Su5_D2-typ_SF"/>
</dbReference>
<dbReference type="EMBL" id="CP019434">
    <property type="protein sequence ID" value="APZ43548.1"/>
    <property type="molecule type" value="Genomic_DNA"/>
</dbReference>
<dbReference type="SUPFAM" id="SSF55874">
    <property type="entry name" value="ATPase domain of HSP90 chaperone/DNA topoisomerase II/histidine kinase"/>
    <property type="match status" value="1"/>
</dbReference>
<feature type="domain" description="DNA mismatch repair protein S5" evidence="8">
    <location>
        <begin position="212"/>
        <end position="330"/>
    </location>
</feature>
<evidence type="ECO:0000256" key="4">
    <source>
        <dbReference type="ARBA" id="ARBA00023204"/>
    </source>
</evidence>
<dbReference type="GO" id="GO:0030983">
    <property type="term" value="F:mismatched DNA binding"/>
    <property type="evidence" value="ECO:0007669"/>
    <property type="project" value="InterPro"/>
</dbReference>
<feature type="region of interest" description="Disordered" evidence="6">
    <location>
        <begin position="394"/>
        <end position="425"/>
    </location>
</feature>
<dbReference type="FunFam" id="3.30.230.10:FF:000013">
    <property type="entry name" value="DNA mismatch repair endonuclease MutL"/>
    <property type="match status" value="1"/>
</dbReference>
<dbReference type="InterPro" id="IPR013507">
    <property type="entry name" value="DNA_mismatch_S5_2-like"/>
</dbReference>
<dbReference type="NCBIfam" id="NF000949">
    <property type="entry name" value="PRK00095.1-2"/>
    <property type="match status" value="1"/>
</dbReference>
<evidence type="ECO:0000256" key="2">
    <source>
        <dbReference type="ARBA" id="ARBA00021975"/>
    </source>
</evidence>
<dbReference type="KEGG" id="afy:BW247_10985"/>
<dbReference type="AlphaFoldDB" id="A0A1P8UI89"/>
<evidence type="ECO:0000256" key="6">
    <source>
        <dbReference type="SAM" id="MobiDB-lite"/>
    </source>
</evidence>
<evidence type="ECO:0000256" key="5">
    <source>
        <dbReference type="HAMAP-Rule" id="MF_00149"/>
    </source>
</evidence>
<dbReference type="Pfam" id="PF08676">
    <property type="entry name" value="MutL_C"/>
    <property type="match status" value="1"/>
</dbReference>
<dbReference type="Gene3D" id="3.30.230.10">
    <property type="match status" value="1"/>
</dbReference>
<dbReference type="SUPFAM" id="SSF54211">
    <property type="entry name" value="Ribosomal protein S5 domain 2-like"/>
    <property type="match status" value="1"/>
</dbReference>
<dbReference type="PANTHER" id="PTHR10073">
    <property type="entry name" value="DNA MISMATCH REPAIR PROTEIN MLH, PMS, MUTL"/>
    <property type="match status" value="1"/>
</dbReference>
<keyword evidence="10" id="KW-1185">Reference proteome</keyword>
<dbReference type="GO" id="GO:0016887">
    <property type="term" value="F:ATP hydrolysis activity"/>
    <property type="evidence" value="ECO:0007669"/>
    <property type="project" value="InterPro"/>
</dbReference>
<gene>
    <name evidence="5" type="primary">mutL</name>
    <name evidence="9" type="ORF">BW247_10985</name>
</gene>
<dbReference type="SUPFAM" id="SSF118116">
    <property type="entry name" value="DNA mismatch repair protein MutL"/>
    <property type="match status" value="1"/>
</dbReference>
<dbReference type="RefSeq" id="WP_076837188.1">
    <property type="nucleotide sequence ID" value="NZ_CP019434.1"/>
</dbReference>
<sequence>MPIRRLPPQLVNQIAAGEVIDRPASVIKELLENSLDAGATRIDVDIEQGGSRLMRVRDNGSGIARDELALALSRHAISKVASLDDLECVASLGFRGEALPSIASVSRLTLTTCQPGAMAGWRLQGDGRETFGQPEPAAHPQGTTVEVRDLFFNVPARRKFLRAERTEYHHIDEVVRRIALSRFELSLTLSHNGRVQADWRAAADPAARERRVAQGVGTAFLEQAIHVEHAAAGLHLHGWLGAPTYSRAQTDQQYFYVNGRMVRDKVLSHAVRLAYQDVLYHGRQPAFVLFLEMDPTAVDVNAHPTKAEVRWRESRLVHDFLHHTLKDALARVRPGDVTQPAPAAGQAAAPSGRSAEPRPGPALAFDVPIAGGGVSRAPSGSAVREQLAGYAALYGNGSGNQQDNRPDNRSEIRSGAAPQAGSPATDVPPLGFALAQLKGIYILAENAAGLVLVDMHAAHERITYERMKDAWGAARVHAQPLLLPPTVAVSAREADCAERHRELLLKLGLEVDRVGPERVRVRCLPAMLQGADATQLLRDVLGDLQEYGVSERIDEHMNELLSTMACHGSVRANRRLTVDEMNSLLRDMERTERSGQCNHGRPTWIQLGLGELDRLFLRGR</sequence>
<dbReference type="InterPro" id="IPR014790">
    <property type="entry name" value="MutL_C"/>
</dbReference>
<dbReference type="STRING" id="1765967.BW247_10985"/>
<dbReference type="GO" id="GO:0005524">
    <property type="term" value="F:ATP binding"/>
    <property type="evidence" value="ECO:0007669"/>
    <property type="project" value="InterPro"/>
</dbReference>
<feature type="domain" description="MutL C-terminal dimerisation" evidence="7">
    <location>
        <begin position="433"/>
        <end position="576"/>
    </location>
</feature>
<dbReference type="Pfam" id="PF01119">
    <property type="entry name" value="DNA_mis_repair"/>
    <property type="match status" value="1"/>
</dbReference>
<dbReference type="SMART" id="SM01340">
    <property type="entry name" value="DNA_mis_repair"/>
    <property type="match status" value="1"/>
</dbReference>
<dbReference type="InterPro" id="IPR014762">
    <property type="entry name" value="DNA_mismatch_repair_CS"/>
</dbReference>
<evidence type="ECO:0000313" key="9">
    <source>
        <dbReference type="EMBL" id="APZ43548.1"/>
    </source>
</evidence>
<evidence type="ECO:0000256" key="3">
    <source>
        <dbReference type="ARBA" id="ARBA00022763"/>
    </source>
</evidence>
<dbReference type="InterPro" id="IPR042120">
    <property type="entry name" value="MutL_C_dimsub"/>
</dbReference>
<dbReference type="CDD" id="cd16926">
    <property type="entry name" value="HATPase_MutL-MLH-PMS-like"/>
    <property type="match status" value="1"/>
</dbReference>
<evidence type="ECO:0000259" key="7">
    <source>
        <dbReference type="SMART" id="SM00853"/>
    </source>
</evidence>
<dbReference type="InterPro" id="IPR014721">
    <property type="entry name" value="Ribsml_uS5_D2-typ_fold_subgr"/>
</dbReference>
<dbReference type="InterPro" id="IPR020667">
    <property type="entry name" value="DNA_mismatch_repair_MutL"/>
</dbReference>
<dbReference type="OrthoDB" id="9763467at2"/>
<comment type="function">
    <text evidence="5">This protein is involved in the repair of mismatches in DNA. It is required for dam-dependent methyl-directed DNA mismatch repair. May act as a 'molecular matchmaker', a protein that promotes the formation of a stable complex between two or more DNA-binding proteins in an ATP-dependent manner without itself being part of a final effector complex.</text>
</comment>
<evidence type="ECO:0000259" key="8">
    <source>
        <dbReference type="SMART" id="SM01340"/>
    </source>
</evidence>
<comment type="similarity">
    <text evidence="1 5">Belongs to the DNA mismatch repair MutL/HexB family.</text>
</comment>
<evidence type="ECO:0000313" key="10">
    <source>
        <dbReference type="Proteomes" id="UP000243807"/>
    </source>
</evidence>
<feature type="compositionally biased region" description="Low complexity" evidence="6">
    <location>
        <begin position="339"/>
        <end position="354"/>
    </location>
</feature>
<dbReference type="HAMAP" id="MF_00149">
    <property type="entry name" value="DNA_mis_repair"/>
    <property type="match status" value="1"/>
</dbReference>
<proteinExistence type="inferred from homology"/>
<dbReference type="SMART" id="SM00853">
    <property type="entry name" value="MutL_C"/>
    <property type="match status" value="1"/>
</dbReference>
<dbReference type="InterPro" id="IPR037198">
    <property type="entry name" value="MutL_C_sf"/>
</dbReference>
<dbReference type="Gene3D" id="3.30.1370.100">
    <property type="entry name" value="MutL, C-terminal domain, regulatory subdomain"/>
    <property type="match status" value="1"/>
</dbReference>
<dbReference type="CDD" id="cd03482">
    <property type="entry name" value="MutL_Trans_MutL"/>
    <property type="match status" value="1"/>
</dbReference>
<dbReference type="FunFam" id="3.30.565.10:FF:000003">
    <property type="entry name" value="DNA mismatch repair endonuclease MutL"/>
    <property type="match status" value="1"/>
</dbReference>
<dbReference type="PANTHER" id="PTHR10073:SF12">
    <property type="entry name" value="DNA MISMATCH REPAIR PROTEIN MLH1"/>
    <property type="match status" value="1"/>
</dbReference>
<dbReference type="Pfam" id="PF13589">
    <property type="entry name" value="HATPase_c_3"/>
    <property type="match status" value="1"/>
</dbReference>
<name>A0A1P8UI89_9GAMM</name>
<keyword evidence="4 5" id="KW-0234">DNA repair</keyword>